<name>A0ABD0QPM3_CIRMR</name>
<sequence>MLEQRSLSLEDHTRLFVEIANFTQYPDYCLCTFYKTSLNDECRVRLSGDGPQGNFTAYTEWALVSCNSSMTVDIIDGTHPTQDPEPSQTSPRFA</sequence>
<feature type="region of interest" description="Disordered" evidence="1">
    <location>
        <begin position="75"/>
        <end position="94"/>
    </location>
</feature>
<feature type="non-terminal residue" evidence="2">
    <location>
        <position position="94"/>
    </location>
</feature>
<comment type="caution">
    <text evidence="2">The sequence shown here is derived from an EMBL/GenBank/DDBJ whole genome shotgun (WGS) entry which is preliminary data.</text>
</comment>
<protein>
    <submittedName>
        <fullName evidence="2">Uncharacterized protein</fullName>
    </submittedName>
</protein>
<evidence type="ECO:0000313" key="3">
    <source>
        <dbReference type="Proteomes" id="UP001529510"/>
    </source>
</evidence>
<organism evidence="2 3">
    <name type="scientific">Cirrhinus mrigala</name>
    <name type="common">Mrigala</name>
    <dbReference type="NCBI Taxonomy" id="683832"/>
    <lineage>
        <taxon>Eukaryota</taxon>
        <taxon>Metazoa</taxon>
        <taxon>Chordata</taxon>
        <taxon>Craniata</taxon>
        <taxon>Vertebrata</taxon>
        <taxon>Euteleostomi</taxon>
        <taxon>Actinopterygii</taxon>
        <taxon>Neopterygii</taxon>
        <taxon>Teleostei</taxon>
        <taxon>Ostariophysi</taxon>
        <taxon>Cypriniformes</taxon>
        <taxon>Cyprinidae</taxon>
        <taxon>Labeoninae</taxon>
        <taxon>Labeonini</taxon>
        <taxon>Cirrhinus</taxon>
    </lineage>
</organism>
<proteinExistence type="predicted"/>
<feature type="compositionally biased region" description="Polar residues" evidence="1">
    <location>
        <begin position="79"/>
        <end position="94"/>
    </location>
</feature>
<dbReference type="EMBL" id="JAMKFB020000007">
    <property type="protein sequence ID" value="KAL0188182.1"/>
    <property type="molecule type" value="Genomic_DNA"/>
</dbReference>
<evidence type="ECO:0000256" key="1">
    <source>
        <dbReference type="SAM" id="MobiDB-lite"/>
    </source>
</evidence>
<gene>
    <name evidence="2" type="ORF">M9458_015281</name>
</gene>
<dbReference type="AlphaFoldDB" id="A0ABD0QPM3"/>
<evidence type="ECO:0000313" key="2">
    <source>
        <dbReference type="EMBL" id="KAL0188182.1"/>
    </source>
</evidence>
<keyword evidence="3" id="KW-1185">Reference proteome</keyword>
<dbReference type="Proteomes" id="UP001529510">
    <property type="component" value="Unassembled WGS sequence"/>
</dbReference>
<reference evidence="2 3" key="1">
    <citation type="submission" date="2024-05" db="EMBL/GenBank/DDBJ databases">
        <title>Genome sequencing and assembly of Indian major carp, Cirrhinus mrigala (Hamilton, 1822).</title>
        <authorList>
            <person name="Mohindra V."/>
            <person name="Chowdhury L.M."/>
            <person name="Lal K."/>
            <person name="Jena J.K."/>
        </authorList>
    </citation>
    <scope>NUCLEOTIDE SEQUENCE [LARGE SCALE GENOMIC DNA]</scope>
    <source>
        <strain evidence="2">CM1030</strain>
        <tissue evidence="2">Blood</tissue>
    </source>
</reference>
<accession>A0ABD0QPM3</accession>